<sequence length="243" mass="28655">MSYQTIQQKKQFTSARYRTYSNNSNELDEATSLLEKLNVPQLDEQCETINNGMINLRRIHHEMRSVYQHFTLTPLYEDNDDDKSLALALIKLRKDIESYSWKLERSFRHKMNINLLSDTTPCGVELFNRMNQLCSDIIKSSDNLRALILSYSTILLTHKSNFMSAAQFRFRQSTPIRTTDTMQPLDEEAGINYQIDRIRSYRSNVHNSKILLNEVERINQRIRMLFKNLLKETADHLIMSNCY</sequence>
<accession>A0AA85IQZ2</accession>
<dbReference type="AlphaFoldDB" id="A0AA85IQZ2"/>
<organism evidence="1 3">
    <name type="scientific">Trichobilharzia regenti</name>
    <name type="common">Nasal bird schistosome</name>
    <dbReference type="NCBI Taxonomy" id="157069"/>
    <lineage>
        <taxon>Eukaryota</taxon>
        <taxon>Metazoa</taxon>
        <taxon>Spiralia</taxon>
        <taxon>Lophotrochozoa</taxon>
        <taxon>Platyhelminthes</taxon>
        <taxon>Trematoda</taxon>
        <taxon>Digenea</taxon>
        <taxon>Strigeidida</taxon>
        <taxon>Schistosomatoidea</taxon>
        <taxon>Schistosomatidae</taxon>
        <taxon>Trichobilharzia</taxon>
    </lineage>
</organism>
<name>A0AA85IQZ2_TRIRE</name>
<evidence type="ECO:0000313" key="2">
    <source>
        <dbReference type="WBParaSite" id="TREG1_105760.1"/>
    </source>
</evidence>
<keyword evidence="1" id="KW-1185">Reference proteome</keyword>
<dbReference type="WBParaSite" id="TREG1_105760.2">
    <property type="protein sequence ID" value="TREG1_105760.2"/>
    <property type="gene ID" value="TREG1_105760"/>
</dbReference>
<evidence type="ECO:0000313" key="3">
    <source>
        <dbReference type="WBParaSite" id="TREG1_105760.2"/>
    </source>
</evidence>
<dbReference type="Proteomes" id="UP000050795">
    <property type="component" value="Unassembled WGS sequence"/>
</dbReference>
<protein>
    <submittedName>
        <fullName evidence="2 3">Uncharacterized protein</fullName>
    </submittedName>
</protein>
<proteinExistence type="predicted"/>
<dbReference type="WBParaSite" id="TREG1_105760.1">
    <property type="protein sequence ID" value="TREG1_105760.1"/>
    <property type="gene ID" value="TREG1_105760"/>
</dbReference>
<evidence type="ECO:0000313" key="1">
    <source>
        <dbReference type="Proteomes" id="UP000050795"/>
    </source>
</evidence>
<reference evidence="1" key="1">
    <citation type="submission" date="2022-06" db="EMBL/GenBank/DDBJ databases">
        <authorList>
            <person name="Berger JAMES D."/>
            <person name="Berger JAMES D."/>
        </authorList>
    </citation>
    <scope>NUCLEOTIDE SEQUENCE [LARGE SCALE GENOMIC DNA]</scope>
</reference>
<reference evidence="2 3" key="2">
    <citation type="submission" date="2023-11" db="UniProtKB">
        <authorList>
            <consortium name="WormBaseParasite"/>
        </authorList>
    </citation>
    <scope>IDENTIFICATION</scope>
</reference>